<organism evidence="3 4">
    <name type="scientific">[Myrmecia] bisecta</name>
    <dbReference type="NCBI Taxonomy" id="41462"/>
    <lineage>
        <taxon>Eukaryota</taxon>
        <taxon>Viridiplantae</taxon>
        <taxon>Chlorophyta</taxon>
        <taxon>core chlorophytes</taxon>
        <taxon>Trebouxiophyceae</taxon>
        <taxon>Trebouxiales</taxon>
        <taxon>Trebouxiaceae</taxon>
        <taxon>Myrmecia</taxon>
    </lineage>
</organism>
<evidence type="ECO:0000313" key="3">
    <source>
        <dbReference type="EMBL" id="KAK9824242.1"/>
    </source>
</evidence>
<dbReference type="Proteomes" id="UP001489004">
    <property type="component" value="Unassembled WGS sequence"/>
</dbReference>
<dbReference type="CDD" id="cd21039">
    <property type="entry name" value="NURR"/>
    <property type="match status" value="2"/>
</dbReference>
<feature type="domain" description="Heterogeneous nuclear ribonucleoprotein Q acidic" evidence="2">
    <location>
        <begin position="71"/>
        <end position="133"/>
    </location>
</feature>
<dbReference type="EMBL" id="JALJOR010000002">
    <property type="protein sequence ID" value="KAK9824242.1"/>
    <property type="molecule type" value="Genomic_DNA"/>
</dbReference>
<evidence type="ECO:0000256" key="1">
    <source>
        <dbReference type="SAM" id="MobiDB-lite"/>
    </source>
</evidence>
<feature type="compositionally biased region" description="Basic residues" evidence="1">
    <location>
        <begin position="33"/>
        <end position="46"/>
    </location>
</feature>
<gene>
    <name evidence="3" type="ORF">WJX72_008888</name>
</gene>
<evidence type="ECO:0000313" key="4">
    <source>
        <dbReference type="Proteomes" id="UP001489004"/>
    </source>
</evidence>
<dbReference type="InterPro" id="IPR041337">
    <property type="entry name" value="hnRNP_Q_AcD"/>
</dbReference>
<keyword evidence="4" id="KW-1185">Reference proteome</keyword>
<dbReference type="AlphaFoldDB" id="A0AAW1QS59"/>
<feature type="domain" description="Heterogeneous nuclear ribonucleoprotein Q acidic" evidence="2">
    <location>
        <begin position="148"/>
        <end position="216"/>
    </location>
</feature>
<reference evidence="3 4" key="1">
    <citation type="journal article" date="2024" name="Nat. Commun.">
        <title>Phylogenomics reveals the evolutionary origins of lichenization in chlorophyte algae.</title>
        <authorList>
            <person name="Puginier C."/>
            <person name="Libourel C."/>
            <person name="Otte J."/>
            <person name="Skaloud P."/>
            <person name="Haon M."/>
            <person name="Grisel S."/>
            <person name="Petersen M."/>
            <person name="Berrin J.G."/>
            <person name="Delaux P.M."/>
            <person name="Dal Grande F."/>
            <person name="Keller J."/>
        </authorList>
    </citation>
    <scope>NUCLEOTIDE SEQUENCE [LARGE SCALE GENOMIC DNA]</scope>
    <source>
        <strain evidence="3 4">SAG 2043</strain>
    </source>
</reference>
<accession>A0AAW1QS59</accession>
<protein>
    <recommendedName>
        <fullName evidence="2">Heterogeneous nuclear ribonucleoprotein Q acidic domain-containing protein</fullName>
    </recommendedName>
</protein>
<proteinExistence type="predicted"/>
<comment type="caution">
    <text evidence="3">The sequence shown here is derived from an EMBL/GenBank/DDBJ whole genome shotgun (WGS) entry which is preliminary data.</text>
</comment>
<evidence type="ECO:0000259" key="2">
    <source>
        <dbReference type="Pfam" id="PF18360"/>
    </source>
</evidence>
<feature type="region of interest" description="Disordered" evidence="1">
    <location>
        <begin position="1"/>
        <end position="69"/>
    </location>
</feature>
<feature type="compositionally biased region" description="Basic and acidic residues" evidence="1">
    <location>
        <begin position="1"/>
        <end position="17"/>
    </location>
</feature>
<sequence length="278" mass="31386">MASDKSRSPTPDKEKARSASRSRSRSRSSASRSRSRSRDRKSRSPARRYSGSRSPRERSRSRSGSARGDWKKQLERLVDRGLVNRRDLDESVMEALEDLDDDLAENAVQRFGEANFGRITNKSGFLMGIVRRIKEDGPDGGTANLDILSRSVRHRLRDLIDDGRMSKEEVDQRMCRALAELPSDRGLEAVDKFAMANLDNVRSKTGFMMGIIKRVQQDMMYGGPRGGPPPYRAGGGYGGGYRDDYYRGGPRYDDGYGYGARGGGYGRYDDYRGRDRYY</sequence>
<dbReference type="Pfam" id="PF18360">
    <property type="entry name" value="hnRNP_Q_AcD"/>
    <property type="match status" value="2"/>
</dbReference>
<name>A0AAW1QS59_9CHLO</name>